<feature type="region of interest" description="Disordered" evidence="1">
    <location>
        <begin position="380"/>
        <end position="402"/>
    </location>
</feature>
<dbReference type="Proteomes" id="UP001174691">
    <property type="component" value="Unassembled WGS sequence"/>
</dbReference>
<feature type="region of interest" description="Disordered" evidence="1">
    <location>
        <begin position="212"/>
        <end position="237"/>
    </location>
</feature>
<dbReference type="AlphaFoldDB" id="A0AA38RPQ2"/>
<accession>A0AA38RPQ2</accession>
<feature type="compositionally biased region" description="Pro residues" evidence="1">
    <location>
        <begin position="385"/>
        <end position="397"/>
    </location>
</feature>
<proteinExistence type="predicted"/>
<sequence length="567" mass="63396">MRPRLILRRILPRNSQNLPFFRSFAHNTPYRSRPAARPQLPFLSIPKVTGQQRVRYLTTEKKAWIKHEVKQGLTYGVLFTAAGIAFMTISWAMKQETLEREYPTPHEWGYLTRIYFRNARSRRDKTDGLPNWVEIMELAESVVKRLEDPSIDGKGVRGASHDCPPGTKDVSAMPESWRRGYFESMMLYAAAAQHLHGWMRDKTRNIMFPPEVIIGPSNPRPKPIRPGQASAPREEDCEPVYPSADDIYVRIVSTPGFTTRQRMEAALAHASWLEFNNLPGPASIMYERAVELSLENSPTPPPPLDATTHALKETTPLPSENLLTSLTALATFQARSGNLTTALPILVSILKARKSLPNPDDTSLLSPHPSQKKPSIPRTLLNLIQPPPYPSPPPDGTKPPVRDAKELCLEAALHLHIGEILYASRPAGREEGLAWTRDAVDLAEGQLRRLGGSSSGTTADDDAVRREAKAVCRDCLAAGMENWGRMVARLAKEERERQGGGGQQRPSEGGWFGGLWSHGGSEVKAEDVDRWAAEERVIEERQRRAAELLEDLEPPRKLFDFGSIFKA</sequence>
<evidence type="ECO:0000256" key="1">
    <source>
        <dbReference type="SAM" id="MobiDB-lite"/>
    </source>
</evidence>
<keyword evidence="2" id="KW-0812">Transmembrane</keyword>
<feature type="region of interest" description="Disordered" evidence="1">
    <location>
        <begin position="150"/>
        <end position="170"/>
    </location>
</feature>
<evidence type="ECO:0000313" key="4">
    <source>
        <dbReference type="Proteomes" id="UP001174691"/>
    </source>
</evidence>
<keyword evidence="2" id="KW-0472">Membrane</keyword>
<dbReference type="EMBL" id="JANBVN010000108">
    <property type="protein sequence ID" value="KAJ9143664.1"/>
    <property type="molecule type" value="Genomic_DNA"/>
</dbReference>
<evidence type="ECO:0000256" key="2">
    <source>
        <dbReference type="SAM" id="Phobius"/>
    </source>
</evidence>
<gene>
    <name evidence="3" type="ORF">NKR19_g6721</name>
</gene>
<organism evidence="3 4">
    <name type="scientific">Coniochaeta hoffmannii</name>
    <dbReference type="NCBI Taxonomy" id="91930"/>
    <lineage>
        <taxon>Eukaryota</taxon>
        <taxon>Fungi</taxon>
        <taxon>Dikarya</taxon>
        <taxon>Ascomycota</taxon>
        <taxon>Pezizomycotina</taxon>
        <taxon>Sordariomycetes</taxon>
        <taxon>Sordariomycetidae</taxon>
        <taxon>Coniochaetales</taxon>
        <taxon>Coniochaetaceae</taxon>
        <taxon>Coniochaeta</taxon>
    </lineage>
</organism>
<reference evidence="3" key="1">
    <citation type="submission" date="2022-07" db="EMBL/GenBank/DDBJ databases">
        <title>Fungi with potential for degradation of polypropylene.</title>
        <authorList>
            <person name="Gostincar C."/>
        </authorList>
    </citation>
    <scope>NUCLEOTIDE SEQUENCE</scope>
    <source>
        <strain evidence="3">EXF-13287</strain>
    </source>
</reference>
<keyword evidence="4" id="KW-1185">Reference proteome</keyword>
<protein>
    <submittedName>
        <fullName evidence="3">MFS maltose permease</fullName>
    </submittedName>
</protein>
<feature type="transmembrane region" description="Helical" evidence="2">
    <location>
        <begin position="72"/>
        <end position="93"/>
    </location>
</feature>
<evidence type="ECO:0000313" key="3">
    <source>
        <dbReference type="EMBL" id="KAJ9143664.1"/>
    </source>
</evidence>
<name>A0AA38RPQ2_9PEZI</name>
<keyword evidence="2" id="KW-1133">Transmembrane helix</keyword>
<comment type="caution">
    <text evidence="3">The sequence shown here is derived from an EMBL/GenBank/DDBJ whole genome shotgun (WGS) entry which is preliminary data.</text>
</comment>